<dbReference type="InterPro" id="IPR020476">
    <property type="entry name" value="Nudix_hydrolase"/>
</dbReference>
<dbReference type="GO" id="GO:0016787">
    <property type="term" value="F:hydrolase activity"/>
    <property type="evidence" value="ECO:0007669"/>
    <property type="project" value="UniProtKB-KW"/>
</dbReference>
<sequence length="165" mass="18619">MRGTKIHVVPCVVVFNKEGKVLLLKRARSKRNGGKWEIPGGSLKYGESPRKGAIRELMEETGIRLNPLFIIPVDTFGFLYPEMGVEFIIPLYSVKVGEFEPRIRGEEHDGWGWFTIDEIKEMELRDESMKGAYIMVLAAKKVMDKLGGNVRSSEYDGLPSEEPSA</sequence>
<proteinExistence type="predicted"/>
<dbReference type="SUPFAM" id="SSF55811">
    <property type="entry name" value="Nudix"/>
    <property type="match status" value="1"/>
</dbReference>
<dbReference type="InterPro" id="IPR020084">
    <property type="entry name" value="NUDIX_hydrolase_CS"/>
</dbReference>
<dbReference type="PROSITE" id="PS51462">
    <property type="entry name" value="NUDIX"/>
    <property type="match status" value="1"/>
</dbReference>
<dbReference type="InterPro" id="IPR015797">
    <property type="entry name" value="NUDIX_hydrolase-like_dom_sf"/>
</dbReference>
<dbReference type="CDD" id="cd02883">
    <property type="entry name" value="NUDIX_Hydrolase"/>
    <property type="match status" value="1"/>
</dbReference>
<organism evidence="3 4">
    <name type="scientific">Candidatus Korarchaeum cryptofilum</name>
    <dbReference type="NCBI Taxonomy" id="498846"/>
    <lineage>
        <taxon>Archaea</taxon>
        <taxon>Thermoproteota</taxon>
        <taxon>Candidatus Korarchaeia</taxon>
        <taxon>Candidatus Korarchaeales</taxon>
        <taxon>Candidatus Korarchaeaceae</taxon>
        <taxon>Candidatus Korarchaeum</taxon>
    </lineage>
</organism>
<evidence type="ECO:0000259" key="2">
    <source>
        <dbReference type="PROSITE" id="PS51462"/>
    </source>
</evidence>
<dbReference type="PRINTS" id="PR00502">
    <property type="entry name" value="NUDIXFAMILY"/>
</dbReference>
<feature type="domain" description="Nudix hydrolase" evidence="2">
    <location>
        <begin position="5"/>
        <end position="137"/>
    </location>
</feature>
<dbReference type="InterPro" id="IPR000086">
    <property type="entry name" value="NUDIX_hydrolase_dom"/>
</dbReference>
<protein>
    <submittedName>
        <fullName evidence="3">NUDIX hydrolase</fullName>
    </submittedName>
</protein>
<dbReference type="PANTHER" id="PTHR43736">
    <property type="entry name" value="ADP-RIBOSE PYROPHOSPHATASE"/>
    <property type="match status" value="1"/>
</dbReference>
<name>A0A429G6U2_9CREN</name>
<reference evidence="3 4" key="1">
    <citation type="submission" date="2018-10" db="EMBL/GenBank/DDBJ databases">
        <title>Co-occurring genomic capacity for anaerobic methane metabolism and dissimilatory sulfite reduction discovered in the Korarchaeota.</title>
        <authorList>
            <person name="Mckay L.J."/>
            <person name="Dlakic M."/>
            <person name="Fields M.W."/>
            <person name="Delmont T.O."/>
            <person name="Eren A.M."/>
            <person name="Jay Z.J."/>
            <person name="Klingelsmith K.B."/>
            <person name="Rusch D.B."/>
            <person name="Inskeep W.P."/>
        </authorList>
    </citation>
    <scope>NUCLEOTIDE SEQUENCE [LARGE SCALE GENOMIC DNA]</scope>
    <source>
        <strain evidence="3 4">WS</strain>
    </source>
</reference>
<accession>A0A429G6U2</accession>
<evidence type="ECO:0000313" key="3">
    <source>
        <dbReference type="EMBL" id="RSN69548.1"/>
    </source>
</evidence>
<keyword evidence="1 3" id="KW-0378">Hydrolase</keyword>
<dbReference type="PROSITE" id="PS00893">
    <property type="entry name" value="NUDIX_BOX"/>
    <property type="match status" value="1"/>
</dbReference>
<comment type="caution">
    <text evidence="3">The sequence shown here is derived from an EMBL/GenBank/DDBJ whole genome shotgun (WGS) entry which is preliminary data.</text>
</comment>
<dbReference type="EMBL" id="RCOR01000018">
    <property type="protein sequence ID" value="RSN69548.1"/>
    <property type="molecule type" value="Genomic_DNA"/>
</dbReference>
<dbReference type="AlphaFoldDB" id="A0A429G6U2"/>
<dbReference type="PANTHER" id="PTHR43736:SF1">
    <property type="entry name" value="DIHYDRONEOPTERIN TRIPHOSPHATE DIPHOSPHATASE"/>
    <property type="match status" value="1"/>
</dbReference>
<dbReference type="RefSeq" id="WP_012309794.1">
    <property type="nucleotide sequence ID" value="NZ_RCOR01000018.1"/>
</dbReference>
<evidence type="ECO:0000313" key="4">
    <source>
        <dbReference type="Proteomes" id="UP000278149"/>
    </source>
</evidence>
<dbReference type="Gene3D" id="3.90.79.10">
    <property type="entry name" value="Nucleoside Triphosphate Pyrophosphohydrolase"/>
    <property type="match status" value="1"/>
</dbReference>
<dbReference type="Proteomes" id="UP000278149">
    <property type="component" value="Unassembled WGS sequence"/>
</dbReference>
<dbReference type="Pfam" id="PF00293">
    <property type="entry name" value="NUDIX"/>
    <property type="match status" value="1"/>
</dbReference>
<evidence type="ECO:0000256" key="1">
    <source>
        <dbReference type="ARBA" id="ARBA00022801"/>
    </source>
</evidence>
<dbReference type="OMA" id="WEHEDFR"/>
<gene>
    <name evidence="3" type="ORF">D9Q81_02790</name>
</gene>
<dbReference type="GeneID" id="6094428"/>